<feature type="region of interest" description="Disordered" evidence="1">
    <location>
        <begin position="348"/>
        <end position="379"/>
    </location>
</feature>
<organism evidence="2 3">
    <name type="scientific">Piptocephalis cylindrospora</name>
    <dbReference type="NCBI Taxonomy" id="1907219"/>
    <lineage>
        <taxon>Eukaryota</taxon>
        <taxon>Fungi</taxon>
        <taxon>Fungi incertae sedis</taxon>
        <taxon>Zoopagomycota</taxon>
        <taxon>Zoopagomycotina</taxon>
        <taxon>Zoopagomycetes</taxon>
        <taxon>Zoopagales</taxon>
        <taxon>Piptocephalidaceae</taxon>
        <taxon>Piptocephalis</taxon>
    </lineage>
</organism>
<proteinExistence type="predicted"/>
<gene>
    <name evidence="2" type="ORF">BJ684DRAFT_17050</name>
</gene>
<accession>A0A4P9Y134</accession>
<keyword evidence="3" id="KW-1185">Reference proteome</keyword>
<evidence type="ECO:0000313" key="2">
    <source>
        <dbReference type="EMBL" id="RKP12465.1"/>
    </source>
</evidence>
<dbReference type="Proteomes" id="UP000267251">
    <property type="component" value="Unassembled WGS sequence"/>
</dbReference>
<feature type="compositionally biased region" description="Basic residues" evidence="1">
    <location>
        <begin position="471"/>
        <end position="482"/>
    </location>
</feature>
<dbReference type="AlphaFoldDB" id="A0A4P9Y134"/>
<sequence>MGKEKRGGWEEQWRVVIKAGIPLIGEEILFGLGPQIVSCTTKRGWGVMSGNDPVDRENCRVTPPVFPLIPPSLRIIVAKGKAGEGERTHTATTNRVLSPLPHSLTRSSPGAAYNVHTILGVDPYRIALPVRLFMTGWMVPWIQLRMPLWFTSHFLKLSLDLGPFSLAFPSPYAHQYFWTPKLNPGNGTTVFSLHEATTRGEQEGCEPVKPPQGCQLEGPTYRVLSSQRRASFHTPTAELTGHSGQSGPVEPPSPRIGGNMSQYLGALIDSMSISPLPPRMPTSTHRAAEYKWSITMICERLFFMGSSRKARVKGEDRRRKQGRFSTWYPIQCQKKGDWGSGVVQAQKDHVHPSLGPPLTPAERDLKRIKSSSPNREREGVYPRTRWDGIRCPESWIYWIVQGNRLQIAHQDTVWSRPPRQLEVPHPTYRGIDAGQTWQLEGLALPLGASDLGQLLHPVQWRLQEGDPRAGSSKKRAGQRNGKKTWQMRGMIRVERWREGWGDEGGWGK</sequence>
<feature type="region of interest" description="Disordered" evidence="1">
    <location>
        <begin position="464"/>
        <end position="484"/>
    </location>
</feature>
<name>A0A4P9Y134_9FUNG</name>
<protein>
    <submittedName>
        <fullName evidence="2">Uncharacterized protein</fullName>
    </submittedName>
</protein>
<reference evidence="3" key="1">
    <citation type="journal article" date="2018" name="Nat. Microbiol.">
        <title>Leveraging single-cell genomics to expand the fungal tree of life.</title>
        <authorList>
            <person name="Ahrendt S.R."/>
            <person name="Quandt C.A."/>
            <person name="Ciobanu D."/>
            <person name="Clum A."/>
            <person name="Salamov A."/>
            <person name="Andreopoulos B."/>
            <person name="Cheng J.F."/>
            <person name="Woyke T."/>
            <person name="Pelin A."/>
            <person name="Henrissat B."/>
            <person name="Reynolds N.K."/>
            <person name="Benny G.L."/>
            <person name="Smith M.E."/>
            <person name="James T.Y."/>
            <person name="Grigoriev I.V."/>
        </authorList>
    </citation>
    <scope>NUCLEOTIDE SEQUENCE [LARGE SCALE GENOMIC DNA]</scope>
</reference>
<evidence type="ECO:0000256" key="1">
    <source>
        <dbReference type="SAM" id="MobiDB-lite"/>
    </source>
</evidence>
<evidence type="ECO:0000313" key="3">
    <source>
        <dbReference type="Proteomes" id="UP000267251"/>
    </source>
</evidence>
<dbReference type="EMBL" id="KZ988322">
    <property type="protein sequence ID" value="RKP12465.1"/>
    <property type="molecule type" value="Genomic_DNA"/>
</dbReference>